<dbReference type="GO" id="GO:0003723">
    <property type="term" value="F:RNA binding"/>
    <property type="evidence" value="ECO:0007669"/>
    <property type="project" value="TreeGrafter"/>
</dbReference>
<evidence type="ECO:0000313" key="2">
    <source>
        <dbReference type="EMBL" id="KAG8468311.1"/>
    </source>
</evidence>
<organism evidence="2 3">
    <name type="scientific">Diacronema lutheri</name>
    <name type="common">Unicellular marine alga</name>
    <name type="synonym">Monochrysis lutheri</name>
    <dbReference type="NCBI Taxonomy" id="2081491"/>
    <lineage>
        <taxon>Eukaryota</taxon>
        <taxon>Haptista</taxon>
        <taxon>Haptophyta</taxon>
        <taxon>Pavlovophyceae</taxon>
        <taxon>Pavlovales</taxon>
        <taxon>Pavlovaceae</taxon>
        <taxon>Diacronema</taxon>
    </lineage>
</organism>
<dbReference type="OMA" id="PLRTECA"/>
<dbReference type="Proteomes" id="UP000751190">
    <property type="component" value="Unassembled WGS sequence"/>
</dbReference>
<evidence type="ECO:0000259" key="1">
    <source>
        <dbReference type="Pfam" id="PF08373"/>
    </source>
</evidence>
<accession>A0A8J5XGA7</accession>
<dbReference type="GO" id="GO:0005759">
    <property type="term" value="C:mitochondrial matrix"/>
    <property type="evidence" value="ECO:0007669"/>
    <property type="project" value="TreeGrafter"/>
</dbReference>
<dbReference type="InterPro" id="IPR011335">
    <property type="entry name" value="Restrct_endonuc-II-like"/>
</dbReference>
<comment type="caution">
    <text evidence="2">The sequence shown here is derived from an EMBL/GenBank/DDBJ whole genome shotgun (WGS) entry which is preliminary data.</text>
</comment>
<dbReference type="OrthoDB" id="2019031at2759"/>
<protein>
    <recommendedName>
        <fullName evidence="1">RAP domain-containing protein</fullName>
    </recommendedName>
</protein>
<dbReference type="InterPro" id="IPR013584">
    <property type="entry name" value="RAP"/>
</dbReference>
<dbReference type="EMBL" id="JAGTXO010000004">
    <property type="protein sequence ID" value="KAG8468311.1"/>
    <property type="molecule type" value="Genomic_DNA"/>
</dbReference>
<dbReference type="Pfam" id="PF08373">
    <property type="entry name" value="RAP"/>
    <property type="match status" value="1"/>
</dbReference>
<feature type="domain" description="RAP" evidence="1">
    <location>
        <begin position="485"/>
        <end position="534"/>
    </location>
</feature>
<reference evidence="2" key="1">
    <citation type="submission" date="2021-05" db="EMBL/GenBank/DDBJ databases">
        <title>The genome of the haptophyte Pavlova lutheri (Diacronema luteri, Pavlovales) - a model for lipid biosynthesis in eukaryotic algae.</title>
        <authorList>
            <person name="Hulatt C.J."/>
            <person name="Posewitz M.C."/>
        </authorList>
    </citation>
    <scope>NUCLEOTIDE SEQUENCE</scope>
    <source>
        <strain evidence="2">NIVA-4/92</strain>
    </source>
</reference>
<gene>
    <name evidence="2" type="ORF">KFE25_013394</name>
</gene>
<dbReference type="GO" id="GO:0044528">
    <property type="term" value="P:regulation of mitochondrial mRNA stability"/>
    <property type="evidence" value="ECO:0007669"/>
    <property type="project" value="TreeGrafter"/>
</dbReference>
<dbReference type="GO" id="GO:0000963">
    <property type="term" value="P:mitochondrial RNA processing"/>
    <property type="evidence" value="ECO:0007669"/>
    <property type="project" value="TreeGrafter"/>
</dbReference>
<dbReference type="InterPro" id="IPR050870">
    <property type="entry name" value="FAST_kinase"/>
</dbReference>
<dbReference type="GO" id="GO:0035770">
    <property type="term" value="C:ribonucleoprotein granule"/>
    <property type="evidence" value="ECO:0007669"/>
    <property type="project" value="TreeGrafter"/>
</dbReference>
<dbReference type="PANTHER" id="PTHR21228:SF40">
    <property type="entry name" value="LD45607P"/>
    <property type="match status" value="1"/>
</dbReference>
<dbReference type="AlphaFoldDB" id="A0A8J5XGA7"/>
<sequence>MLTFRRAISGAARHEPRRALLRALPTNKQITALLSARGRSRPLSPETALGTWAKFGERFDDISLAAALSCVARSAARSPDALRAGLAREPLRTECASLLARVAERLQHLQPRELVTVMHDASALPDESAHKLVRSAAALAREAAPRLTPQGMCLALRACAKLGIVDHALLDAISAEAFGRAGSPAAESAAADGPRAAGMLERFSPQDLSQLTWAYATLRRGDDALFARVAAVAPAKLAGDGASTQALANIAWAYARSGAAGVAGAAELLDEVSAHALRRVDEFKPFELAMILWALAKAQRPNVLLFQAAAHCLARDVARLPAQSLSNAAWAFAKVDVRAEPLFRAIAASAPARLDTFSAQALVNLAWAFCVASLLPAQLLRQLVSRIELVPVGPETPVAYWQQIQQLDNALRLDAPSLGIRLSPALVGACRVEICKQHGARKPSNLHRAVSDALRHLRVEHVDEFCVPELCYHVDIALPQHRLVIEVNGTMWHRHAADTDARGAPFGRHLMKYRHLRASGWRVLLVSSGEWAELGGCVHAQGRFLAEKIDAATARRSDALGRERRTPPIVWDEEGGKAAGADAAAARAGGAALQPIENRAPPGTVFATLRAESGQTLSVLGLATSVARRAPLSASASASAPSPA</sequence>
<keyword evidence="3" id="KW-1185">Reference proteome</keyword>
<dbReference type="SUPFAM" id="SSF52980">
    <property type="entry name" value="Restriction endonuclease-like"/>
    <property type="match status" value="1"/>
</dbReference>
<name>A0A8J5XGA7_DIALT</name>
<evidence type="ECO:0000313" key="3">
    <source>
        <dbReference type="Proteomes" id="UP000751190"/>
    </source>
</evidence>
<dbReference type="Gene3D" id="3.40.960.10">
    <property type="entry name" value="VSR Endonuclease"/>
    <property type="match status" value="1"/>
</dbReference>
<proteinExistence type="predicted"/>
<dbReference type="PANTHER" id="PTHR21228">
    <property type="entry name" value="FAST LEU-RICH DOMAIN-CONTAINING"/>
    <property type="match status" value="1"/>
</dbReference>
<dbReference type="GO" id="GO:0006281">
    <property type="term" value="P:DNA repair"/>
    <property type="evidence" value="ECO:0007669"/>
    <property type="project" value="UniProtKB-ARBA"/>
</dbReference>